<evidence type="ECO:0000256" key="1">
    <source>
        <dbReference type="SAM" id="MobiDB-lite"/>
    </source>
</evidence>
<comment type="caution">
    <text evidence="5">The sequence shown here is derived from an EMBL/GenBank/DDBJ whole genome shotgun (WGS) entry which is preliminary data.</text>
</comment>
<protein>
    <submittedName>
        <fullName evidence="5">Uncharacterized protein</fullName>
    </submittedName>
</protein>
<evidence type="ECO:0000259" key="3">
    <source>
        <dbReference type="Pfam" id="PF03572"/>
    </source>
</evidence>
<dbReference type="AlphaFoldDB" id="A0A177ETV0"/>
<reference evidence="5 6" key="1">
    <citation type="submission" date="2016-03" db="EMBL/GenBank/DDBJ databases">
        <title>Draft genome sequence of the Fonsecaea monophora CBS 269.37.</title>
        <authorList>
            <person name="Bombassaro A."/>
            <person name="Vinicius W.A."/>
            <person name="De Hoog S."/>
            <person name="Sun J."/>
            <person name="Souza E.M."/>
            <person name="Raittz R.T."/>
            <person name="Costa F."/>
            <person name="Leao A.C."/>
            <person name="Tadra-Sfeir M.Z."/>
            <person name="Baura V."/>
            <person name="Balsanelli E."/>
            <person name="Pedrosa F.O."/>
            <person name="Moreno L.F."/>
            <person name="Steffens M.B."/>
            <person name="Xi L."/>
            <person name="Bocca A.L."/>
            <person name="Felipe M.S."/>
            <person name="Teixeira M."/>
            <person name="Telles Filho F.Q."/>
            <person name="Azevedo C.M."/>
            <person name="Gomes R."/>
            <person name="Vicente V.A."/>
        </authorList>
    </citation>
    <scope>NUCLEOTIDE SEQUENCE [LARGE SCALE GENOMIC DNA]</scope>
    <source>
        <strain evidence="5 6">CBS 269.37</strain>
    </source>
</reference>
<feature type="region of interest" description="Disordered" evidence="1">
    <location>
        <begin position="314"/>
        <end position="333"/>
    </location>
</feature>
<keyword evidence="2" id="KW-0732">Signal</keyword>
<dbReference type="PANTHER" id="PTHR37049:SF4">
    <property type="entry name" value="RHODANESE DOMAIN-CONTAINING PROTEIN"/>
    <property type="match status" value="1"/>
</dbReference>
<keyword evidence="6" id="KW-1185">Reference proteome</keyword>
<evidence type="ECO:0000313" key="6">
    <source>
        <dbReference type="Proteomes" id="UP000077002"/>
    </source>
</evidence>
<dbReference type="Gene3D" id="3.90.226.10">
    <property type="entry name" value="2-enoyl-CoA Hydratase, Chain A, domain 1"/>
    <property type="match status" value="1"/>
</dbReference>
<dbReference type="InterPro" id="IPR056186">
    <property type="entry name" value="PDZ_CPAF-rel"/>
</dbReference>
<evidence type="ECO:0000259" key="4">
    <source>
        <dbReference type="Pfam" id="PF23658"/>
    </source>
</evidence>
<dbReference type="GeneID" id="34605569"/>
<dbReference type="Proteomes" id="UP000077002">
    <property type="component" value="Unassembled WGS sequence"/>
</dbReference>
<feature type="domain" description="Tail specific protease" evidence="3">
    <location>
        <begin position="362"/>
        <end position="570"/>
    </location>
</feature>
<dbReference type="SUPFAM" id="SSF52096">
    <property type="entry name" value="ClpP/crotonase"/>
    <property type="match status" value="1"/>
</dbReference>
<dbReference type="Pfam" id="PF03572">
    <property type="entry name" value="Peptidase_S41"/>
    <property type="match status" value="1"/>
</dbReference>
<evidence type="ECO:0000256" key="2">
    <source>
        <dbReference type="SAM" id="SignalP"/>
    </source>
</evidence>
<dbReference type="GO" id="GO:0006508">
    <property type="term" value="P:proteolysis"/>
    <property type="evidence" value="ECO:0007669"/>
    <property type="project" value="InterPro"/>
</dbReference>
<accession>A0A177ETV0</accession>
<dbReference type="InterPro" id="IPR052766">
    <property type="entry name" value="S41A_metabolite_peptidase"/>
</dbReference>
<proteinExistence type="predicted"/>
<feature type="signal peptide" evidence="2">
    <location>
        <begin position="1"/>
        <end position="21"/>
    </location>
</feature>
<feature type="domain" description="CPAF-like PDZ" evidence="4">
    <location>
        <begin position="170"/>
        <end position="291"/>
    </location>
</feature>
<feature type="region of interest" description="Disordered" evidence="1">
    <location>
        <begin position="735"/>
        <end position="757"/>
    </location>
</feature>
<organism evidence="5 6">
    <name type="scientific">Fonsecaea monophora</name>
    <dbReference type="NCBI Taxonomy" id="254056"/>
    <lineage>
        <taxon>Eukaryota</taxon>
        <taxon>Fungi</taxon>
        <taxon>Dikarya</taxon>
        <taxon>Ascomycota</taxon>
        <taxon>Pezizomycotina</taxon>
        <taxon>Eurotiomycetes</taxon>
        <taxon>Chaetothyriomycetidae</taxon>
        <taxon>Chaetothyriales</taxon>
        <taxon>Herpotrichiellaceae</taxon>
        <taxon>Fonsecaea</taxon>
    </lineage>
</organism>
<dbReference type="GO" id="GO:0008236">
    <property type="term" value="F:serine-type peptidase activity"/>
    <property type="evidence" value="ECO:0007669"/>
    <property type="project" value="InterPro"/>
</dbReference>
<dbReference type="Pfam" id="PF23658">
    <property type="entry name" value="PDZ_CPAF_rel"/>
    <property type="match status" value="1"/>
</dbReference>
<evidence type="ECO:0000313" key="5">
    <source>
        <dbReference type="EMBL" id="OAG35378.1"/>
    </source>
</evidence>
<feature type="chain" id="PRO_5008060703" evidence="2">
    <location>
        <begin position="22"/>
        <end position="786"/>
    </location>
</feature>
<gene>
    <name evidence="5" type="ORF">AYO21_10449</name>
</gene>
<dbReference type="RefSeq" id="XP_022507330.1">
    <property type="nucleotide sequence ID" value="XM_022660368.1"/>
</dbReference>
<dbReference type="EMBL" id="LVKK01000120">
    <property type="protein sequence ID" value="OAG35378.1"/>
    <property type="molecule type" value="Genomic_DNA"/>
</dbReference>
<name>A0A177ETV0_9EURO</name>
<sequence>MLSTSTLHALCVLALTVAVESQSGTPSSTATATLDEPCAQVSALSSQYMAAHPTALKAVSFPMPPDVAYACSQSVPLVKEDTLAVLTGLKALVQWQSTLGWLKDPPADWPFPPVDLVAGLEDLTNKVQDGTMTREIDFETQLVDLITSVRDGHLTYVPDAYSVFQYGIQDLPLYSMSTDGKQLPEIYAAADVIAQSLGGAGGWTPSPIVKINGTEVVSWLSEQAFNGTLTHQDLDALYNRLFVTIFAPGTSNGEFSAPSLSRYSGSSIAVEFKNGTQATFAIVAASNQDFTNVVDGKSFYQAFCDPTVKAKATASSSSASPAEPTETTVPDPSSLYPLYPSAVAINDDGTLSGYFLDHEPGVAVLAIHEISEAAQVSTQQTLANFLQQCRDANKTHLIIDVSQNPGGTILVAYDIFKQLFPTLQPYLGAQMRAHDQANVLGEYYTPLVEQAEEQDAVANITDPVLLAGIFSPFDATSVLNDSGQAFASWDEYFGPVQVHGDKFTQQSQINISNADYDESSAGIVVSGYANNSHVAPQPFLSENMVVFTDGFCASSCTILMHLLKYQAKVKSIVAGGRPQTGPMQAIGGVKGCQVLPLDALVPAIQSFYESASPDEIKAANQTALKDLADQAATLSLRQFPGGAVQFNLLNAIAQYDESQTPLQFVYEAADCRLFYQAAHVTNVTAMWNTVAEQAFGLNGQEKYSLCVAGSTNHPTSLSGNQTLYQGGEIANVTGYNPSEDAAQGSGSGDGSSDNGSGSLRFASTGMTSLILGVGLAVLASSTDLIF</sequence>
<dbReference type="InterPro" id="IPR029045">
    <property type="entry name" value="ClpP/crotonase-like_dom_sf"/>
</dbReference>
<dbReference type="OrthoDB" id="27214at2759"/>
<dbReference type="InterPro" id="IPR005151">
    <property type="entry name" value="Tail-specific_protease"/>
</dbReference>
<dbReference type="PANTHER" id="PTHR37049">
    <property type="entry name" value="PEPTIDASE S41 FAMILY PROTEIN"/>
    <property type="match status" value="1"/>
</dbReference>